<sequence>MDDVGAFFSVLGDLFDFIGLLALAGSGALLGGVVGVVAILILHRVGLLRRRVRWHHFLLKTYFVLIPVFGGLLGAQLATVYGMQAQMHRTVETFRPDVRAWAEQSWNDYVRGMSDEDVNVLLGRVESVGALGTAELLVDAFLDRQGLTAGGFTAPDGVSGRALSVAVEFFHSKPLRGQLVKALTAEVAKLSGVSEETAHFVLTSPMREVLSGDVLVDLLQKKFAEQFRILYWMVLFQLLLVVVLLALEVVISRYFGFSVRAAGGHGTAAARVA</sequence>
<feature type="transmembrane region" description="Helical" evidence="1">
    <location>
        <begin position="229"/>
        <end position="251"/>
    </location>
</feature>
<gene>
    <name evidence="2" type="ORF">C8261_07915</name>
</gene>
<accession>A0A2T4IG22</accession>
<evidence type="ECO:0000313" key="3">
    <source>
        <dbReference type="Proteomes" id="UP000241193"/>
    </source>
</evidence>
<protein>
    <submittedName>
        <fullName evidence="2">Uncharacterized protein</fullName>
    </submittedName>
</protein>
<keyword evidence="1" id="KW-1133">Transmembrane helix</keyword>
<organism evidence="2 3">
    <name type="scientific">Pseudothauera lacus</name>
    <dbReference type="NCBI Taxonomy" id="2136175"/>
    <lineage>
        <taxon>Bacteria</taxon>
        <taxon>Pseudomonadati</taxon>
        <taxon>Pseudomonadota</taxon>
        <taxon>Betaproteobacteria</taxon>
        <taxon>Rhodocyclales</taxon>
        <taxon>Zoogloeaceae</taxon>
        <taxon>Pseudothauera</taxon>
    </lineage>
</organism>
<keyword evidence="1" id="KW-0812">Transmembrane</keyword>
<dbReference type="RefSeq" id="WP_107493130.1">
    <property type="nucleotide sequence ID" value="NZ_PZKC01000005.1"/>
</dbReference>
<comment type="caution">
    <text evidence="2">The sequence shown here is derived from an EMBL/GenBank/DDBJ whole genome shotgun (WGS) entry which is preliminary data.</text>
</comment>
<feature type="transmembrane region" description="Helical" evidence="1">
    <location>
        <begin position="17"/>
        <end position="42"/>
    </location>
</feature>
<evidence type="ECO:0000313" key="2">
    <source>
        <dbReference type="EMBL" id="PTD96729.1"/>
    </source>
</evidence>
<reference evidence="2 3" key="1">
    <citation type="submission" date="2018-03" db="EMBL/GenBank/DDBJ databases">
        <authorList>
            <person name="Keele B.F."/>
        </authorList>
    </citation>
    <scope>NUCLEOTIDE SEQUENCE [LARGE SCALE GENOMIC DNA]</scope>
    <source>
        <strain evidence="2 3">D20</strain>
    </source>
</reference>
<keyword evidence="3" id="KW-1185">Reference proteome</keyword>
<dbReference type="OrthoDB" id="7029291at2"/>
<dbReference type="EMBL" id="PZKC01000005">
    <property type="protein sequence ID" value="PTD96729.1"/>
    <property type="molecule type" value="Genomic_DNA"/>
</dbReference>
<proteinExistence type="predicted"/>
<dbReference type="AlphaFoldDB" id="A0A2T4IG22"/>
<feature type="transmembrane region" description="Helical" evidence="1">
    <location>
        <begin position="62"/>
        <end position="83"/>
    </location>
</feature>
<reference evidence="2 3" key="2">
    <citation type="submission" date="2018-04" db="EMBL/GenBank/DDBJ databases">
        <title>Thauera lacus sp. nov., isolated from an saline lake in Inner Mongolia, China.</title>
        <authorList>
            <person name="Liang Q.-Y."/>
        </authorList>
    </citation>
    <scope>NUCLEOTIDE SEQUENCE [LARGE SCALE GENOMIC DNA]</scope>
    <source>
        <strain evidence="2 3">D20</strain>
    </source>
</reference>
<dbReference type="Proteomes" id="UP000241193">
    <property type="component" value="Unassembled WGS sequence"/>
</dbReference>
<evidence type="ECO:0000256" key="1">
    <source>
        <dbReference type="SAM" id="Phobius"/>
    </source>
</evidence>
<name>A0A2T4IG22_9RHOO</name>
<keyword evidence="1" id="KW-0472">Membrane</keyword>